<dbReference type="Ensembl" id="ENSHHUT00000073842.1">
    <property type="protein sequence ID" value="ENSHHUP00000071468.1"/>
    <property type="gene ID" value="ENSHHUG00000041995.1"/>
</dbReference>
<dbReference type="FunFam" id="1.10.2000.10:FF:000001">
    <property type="entry name" value="secreted frizzled-related protein 2"/>
    <property type="match status" value="1"/>
</dbReference>
<reference evidence="15" key="1">
    <citation type="submission" date="2018-06" db="EMBL/GenBank/DDBJ databases">
        <title>Genome assembly of Danube salmon.</title>
        <authorList>
            <person name="Macqueen D.J."/>
            <person name="Gundappa M.K."/>
        </authorList>
    </citation>
    <scope>NUCLEOTIDE SEQUENCE [LARGE SCALE GENOMIC DNA]</scope>
</reference>
<dbReference type="PROSITE" id="PS50189">
    <property type="entry name" value="NTR"/>
    <property type="match status" value="1"/>
</dbReference>
<feature type="domain" description="NTR" evidence="13">
    <location>
        <begin position="214"/>
        <end position="353"/>
    </location>
</feature>
<feature type="domain" description="FZ" evidence="12">
    <location>
        <begin position="37"/>
        <end position="155"/>
    </location>
</feature>
<evidence type="ECO:0000256" key="1">
    <source>
        <dbReference type="ARBA" id="ARBA00004613"/>
    </source>
</evidence>
<dbReference type="Gene3D" id="1.10.2000.10">
    <property type="entry name" value="Frizzled cysteine-rich domain"/>
    <property type="match status" value="1"/>
</dbReference>
<feature type="region of interest" description="Disordered" evidence="10">
    <location>
        <begin position="157"/>
        <end position="176"/>
    </location>
</feature>
<keyword evidence="5" id="KW-0879">Wnt signaling pathway</keyword>
<keyword evidence="6 11" id="KW-0732">Signal</keyword>
<evidence type="ECO:0000313" key="14">
    <source>
        <dbReference type="Ensembl" id="ENSHHUP00000071468.1"/>
    </source>
</evidence>
<dbReference type="InterPro" id="IPR020067">
    <property type="entry name" value="Frizzled_dom"/>
</dbReference>
<comment type="caution">
    <text evidence="9">Lacks conserved residue(s) required for the propagation of feature annotation.</text>
</comment>
<evidence type="ECO:0000256" key="7">
    <source>
        <dbReference type="ARBA" id="ARBA00022782"/>
    </source>
</evidence>
<keyword evidence="7" id="KW-0221">Differentiation</keyword>
<dbReference type="STRING" id="62062.ENSHHUP00000071468"/>
<evidence type="ECO:0000256" key="11">
    <source>
        <dbReference type="SAM" id="SignalP"/>
    </source>
</evidence>
<name>A0A4W5QBL3_9TELE</name>
<evidence type="ECO:0000256" key="8">
    <source>
        <dbReference type="ARBA" id="ARBA00023157"/>
    </source>
</evidence>
<dbReference type="SMART" id="SM00063">
    <property type="entry name" value="FRI"/>
    <property type="match status" value="1"/>
</dbReference>
<dbReference type="SUPFAM" id="SSF63501">
    <property type="entry name" value="Frizzled cysteine-rich domain"/>
    <property type="match status" value="1"/>
</dbReference>
<feature type="disulfide bond" evidence="9">
    <location>
        <begin position="52"/>
        <end position="98"/>
    </location>
</feature>
<evidence type="ECO:0000256" key="6">
    <source>
        <dbReference type="ARBA" id="ARBA00022729"/>
    </source>
</evidence>
<evidence type="ECO:0000313" key="15">
    <source>
        <dbReference type="Proteomes" id="UP000314982"/>
    </source>
</evidence>
<feature type="signal peptide" evidence="11">
    <location>
        <begin position="1"/>
        <end position="17"/>
    </location>
</feature>
<dbReference type="InterPro" id="IPR015526">
    <property type="entry name" value="Frizzled/SFRP"/>
</dbReference>
<dbReference type="AlphaFoldDB" id="A0A4W5QBL3"/>
<evidence type="ECO:0000256" key="9">
    <source>
        <dbReference type="PROSITE-ProRule" id="PRU00090"/>
    </source>
</evidence>
<dbReference type="Pfam" id="PF01392">
    <property type="entry name" value="Fz"/>
    <property type="match status" value="1"/>
</dbReference>
<dbReference type="PANTHER" id="PTHR11309:SF149">
    <property type="entry name" value="SECRETED FRIZZLED-RELATED PROTEIN 2-LIKE"/>
    <property type="match status" value="1"/>
</dbReference>
<dbReference type="PROSITE" id="PS50038">
    <property type="entry name" value="FZ"/>
    <property type="match status" value="1"/>
</dbReference>
<comment type="similarity">
    <text evidence="2">Belongs to the secreted frizzled-related protein (sFRP) family.</text>
</comment>
<feature type="chain" id="PRO_5021435870" description="FZ domain-containing protein" evidence="11">
    <location>
        <begin position="18"/>
        <end position="353"/>
    </location>
</feature>
<evidence type="ECO:0000256" key="3">
    <source>
        <dbReference type="ARBA" id="ARBA00022473"/>
    </source>
</evidence>
<dbReference type="GeneTree" id="ENSGT00940000156432"/>
<reference evidence="14" key="2">
    <citation type="submission" date="2025-08" db="UniProtKB">
        <authorList>
            <consortium name="Ensembl"/>
        </authorList>
    </citation>
    <scope>IDENTIFICATION</scope>
</reference>
<keyword evidence="3" id="KW-0217">Developmental protein</keyword>
<protein>
    <recommendedName>
        <fullName evidence="16">FZ domain-containing protein</fullName>
    </recommendedName>
</protein>
<feature type="compositionally biased region" description="Basic and acidic residues" evidence="10">
    <location>
        <begin position="158"/>
        <end position="175"/>
    </location>
</feature>
<evidence type="ECO:0008006" key="16">
    <source>
        <dbReference type="Google" id="ProtNLM"/>
    </source>
</evidence>
<dbReference type="InterPro" id="IPR008993">
    <property type="entry name" value="TIMP-like_OB-fold"/>
</dbReference>
<keyword evidence="4" id="KW-0964">Secreted</keyword>
<proteinExistence type="inferred from homology"/>
<comment type="subcellular location">
    <subcellularLocation>
        <location evidence="1">Secreted</location>
    </subcellularLocation>
</comment>
<keyword evidence="15" id="KW-1185">Reference proteome</keyword>
<evidence type="ECO:0000256" key="5">
    <source>
        <dbReference type="ARBA" id="ARBA00022687"/>
    </source>
</evidence>
<evidence type="ECO:0000256" key="2">
    <source>
        <dbReference type="ARBA" id="ARBA00010054"/>
    </source>
</evidence>
<dbReference type="GO" id="GO:0005615">
    <property type="term" value="C:extracellular space"/>
    <property type="evidence" value="ECO:0007669"/>
    <property type="project" value="TreeGrafter"/>
</dbReference>
<evidence type="ECO:0000256" key="4">
    <source>
        <dbReference type="ARBA" id="ARBA00022525"/>
    </source>
</evidence>
<accession>A0A4W5QBL3</accession>
<evidence type="ECO:0000259" key="12">
    <source>
        <dbReference type="PROSITE" id="PS50038"/>
    </source>
</evidence>
<organism evidence="14 15">
    <name type="scientific">Hucho hucho</name>
    <name type="common">huchen</name>
    <dbReference type="NCBI Taxonomy" id="62062"/>
    <lineage>
        <taxon>Eukaryota</taxon>
        <taxon>Metazoa</taxon>
        <taxon>Chordata</taxon>
        <taxon>Craniata</taxon>
        <taxon>Vertebrata</taxon>
        <taxon>Euteleostomi</taxon>
        <taxon>Actinopterygii</taxon>
        <taxon>Neopterygii</taxon>
        <taxon>Teleostei</taxon>
        <taxon>Protacanthopterygii</taxon>
        <taxon>Salmoniformes</taxon>
        <taxon>Salmonidae</taxon>
        <taxon>Salmoninae</taxon>
        <taxon>Hucho</taxon>
    </lineage>
</organism>
<evidence type="ECO:0000259" key="13">
    <source>
        <dbReference type="PROSITE" id="PS50189"/>
    </source>
</evidence>
<keyword evidence="8 9" id="KW-1015">Disulfide bond</keyword>
<dbReference type="InterPro" id="IPR036790">
    <property type="entry name" value="Frizzled_dom_sf"/>
</dbReference>
<dbReference type="PANTHER" id="PTHR11309">
    <property type="entry name" value="FRIZZLED"/>
    <property type="match status" value="1"/>
</dbReference>
<feature type="disulfide bond" evidence="9">
    <location>
        <begin position="118"/>
        <end position="142"/>
    </location>
</feature>
<reference evidence="14" key="3">
    <citation type="submission" date="2025-09" db="UniProtKB">
        <authorList>
            <consortium name="Ensembl"/>
        </authorList>
    </citation>
    <scope>IDENTIFICATION</scope>
</reference>
<dbReference type="GO" id="GO:0035567">
    <property type="term" value="P:non-canonical Wnt signaling pathway"/>
    <property type="evidence" value="ECO:0007669"/>
    <property type="project" value="TreeGrafter"/>
</dbReference>
<dbReference type="GO" id="GO:0030154">
    <property type="term" value="P:cell differentiation"/>
    <property type="evidence" value="ECO:0007669"/>
    <property type="project" value="UniProtKB-KW"/>
</dbReference>
<dbReference type="GO" id="GO:0060070">
    <property type="term" value="P:canonical Wnt signaling pathway"/>
    <property type="evidence" value="ECO:0007669"/>
    <property type="project" value="TreeGrafter"/>
</dbReference>
<dbReference type="Proteomes" id="UP000314982">
    <property type="component" value="Unassembled WGS sequence"/>
</dbReference>
<sequence length="353" mass="38367">MAQLIISLCVLVSICLASVLTIDSSVQFAAESLSTSTVRSVCKPIPSTLSLCHGVGYREMRLPNLLGHDSLKEAQQQSAAWLPLVSKLCHRDTKKFLCSLFAPVCLPEGAVRPCRGLCEAVRGGCLPVMSAFGFPWPNMFNCTRFPRGTHLCIPTTTRDTERARKGEEEGHEEASKGLCLSSLGGDPPQKMPTLSYTRSPFSVCLFLSSGTVICDACSLAAEGEIDNQNNFCKSPYAFKLRIGSVSVEGGDRRVVPLGRSRILRWEGGGAERAEGRGGAMAYSALWLQEGGTCTCPALEEADGGEGTESLAGVWYLGLADTQEGRLVLTRLVRWRRSDKELKKFVRRLLKQPC</sequence>
<dbReference type="InterPro" id="IPR001134">
    <property type="entry name" value="Netrin_domain"/>
</dbReference>
<dbReference type="GO" id="GO:0017147">
    <property type="term" value="F:Wnt-protein binding"/>
    <property type="evidence" value="ECO:0007669"/>
    <property type="project" value="TreeGrafter"/>
</dbReference>
<dbReference type="SUPFAM" id="SSF50242">
    <property type="entry name" value="TIMP-like"/>
    <property type="match status" value="1"/>
</dbReference>
<evidence type="ECO:0000256" key="10">
    <source>
        <dbReference type="SAM" id="MobiDB-lite"/>
    </source>
</evidence>